<keyword evidence="1" id="KW-1133">Transmembrane helix</keyword>
<dbReference type="AlphaFoldDB" id="A0A0N5C3B2"/>
<evidence type="ECO:0000256" key="2">
    <source>
        <dbReference type="SAM" id="SignalP"/>
    </source>
</evidence>
<accession>A0A0N5C3B2</accession>
<keyword evidence="1" id="KW-0812">Transmembrane</keyword>
<dbReference type="Proteomes" id="UP000046392">
    <property type="component" value="Unplaced"/>
</dbReference>
<dbReference type="WBParaSite" id="SPAL_0001246600.1">
    <property type="protein sequence ID" value="SPAL_0001246600.1"/>
    <property type="gene ID" value="SPAL_0001246600"/>
</dbReference>
<reference evidence="4" key="1">
    <citation type="submission" date="2017-02" db="UniProtKB">
        <authorList>
            <consortium name="WormBaseParasite"/>
        </authorList>
    </citation>
    <scope>IDENTIFICATION</scope>
</reference>
<keyword evidence="1" id="KW-0472">Membrane</keyword>
<proteinExistence type="predicted"/>
<feature type="transmembrane region" description="Helical" evidence="1">
    <location>
        <begin position="101"/>
        <end position="131"/>
    </location>
</feature>
<feature type="signal peptide" evidence="2">
    <location>
        <begin position="1"/>
        <end position="31"/>
    </location>
</feature>
<feature type="chain" id="PRO_5005895496" evidence="2">
    <location>
        <begin position="32"/>
        <end position="221"/>
    </location>
</feature>
<organism evidence="3 4">
    <name type="scientific">Strongyloides papillosus</name>
    <name type="common">Intestinal threadworm</name>
    <dbReference type="NCBI Taxonomy" id="174720"/>
    <lineage>
        <taxon>Eukaryota</taxon>
        <taxon>Metazoa</taxon>
        <taxon>Ecdysozoa</taxon>
        <taxon>Nematoda</taxon>
        <taxon>Chromadorea</taxon>
        <taxon>Rhabditida</taxon>
        <taxon>Tylenchina</taxon>
        <taxon>Panagrolaimomorpha</taxon>
        <taxon>Strongyloidoidea</taxon>
        <taxon>Strongyloididae</taxon>
        <taxon>Strongyloides</taxon>
    </lineage>
</organism>
<sequence>MCRAIISMELFSLRFLILTILFTMLVMPINAYSECPLGPNGEELTCEFDCCPLPDFEDGGFYCCGGDSENSLIHRFYIFQSSDHPDSDQFFPAYGDDFLDISLFSLVAACLIILTFIFVSLPLLICCYFLCKSCWLRNGENYNGHVQEEVFVPPVCCGFGFPTGTTLVFSTYPSQVSQPGNIYVESGITSIPTIESRVTIDSDRTPGGVLEDNQTYSHNYI</sequence>
<evidence type="ECO:0000313" key="4">
    <source>
        <dbReference type="WBParaSite" id="SPAL_0001246600.1"/>
    </source>
</evidence>
<keyword evidence="2" id="KW-0732">Signal</keyword>
<protein>
    <submittedName>
        <fullName evidence="4">Uncharacterized protein</fullName>
    </submittedName>
</protein>
<evidence type="ECO:0000313" key="3">
    <source>
        <dbReference type="Proteomes" id="UP000046392"/>
    </source>
</evidence>
<keyword evidence="3" id="KW-1185">Reference proteome</keyword>
<name>A0A0N5C3B2_STREA</name>
<evidence type="ECO:0000256" key="1">
    <source>
        <dbReference type="SAM" id="Phobius"/>
    </source>
</evidence>